<dbReference type="AlphaFoldDB" id="A0AAV5QLP8"/>
<gene>
    <name evidence="2" type="ORF">DASC09_024230</name>
</gene>
<comment type="caution">
    <text evidence="2">The sequence shown here is derived from an EMBL/GenBank/DDBJ whole genome shotgun (WGS) entry which is preliminary data.</text>
</comment>
<keyword evidence="3" id="KW-1185">Reference proteome</keyword>
<accession>A0AAV5QLP8</accession>
<protein>
    <submittedName>
        <fullName evidence="2">Uncharacterized protein</fullName>
    </submittedName>
</protein>
<feature type="compositionally biased region" description="Low complexity" evidence="1">
    <location>
        <begin position="16"/>
        <end position="25"/>
    </location>
</feature>
<evidence type="ECO:0000256" key="1">
    <source>
        <dbReference type="SAM" id="MobiDB-lite"/>
    </source>
</evidence>
<dbReference type="RefSeq" id="XP_064852098.1">
    <property type="nucleotide sequence ID" value="XM_064996026.1"/>
</dbReference>
<reference evidence="2 3" key="1">
    <citation type="journal article" date="2023" name="Elife">
        <title>Identification of key yeast species and microbe-microbe interactions impacting larval growth of Drosophila in the wild.</title>
        <authorList>
            <person name="Mure A."/>
            <person name="Sugiura Y."/>
            <person name="Maeda R."/>
            <person name="Honda K."/>
            <person name="Sakurai N."/>
            <person name="Takahashi Y."/>
            <person name="Watada M."/>
            <person name="Katoh T."/>
            <person name="Gotoh A."/>
            <person name="Gotoh Y."/>
            <person name="Taniguchi I."/>
            <person name="Nakamura K."/>
            <person name="Hayashi T."/>
            <person name="Katayama T."/>
            <person name="Uemura T."/>
            <person name="Hattori Y."/>
        </authorList>
    </citation>
    <scope>NUCLEOTIDE SEQUENCE [LARGE SCALE GENOMIC DNA]</scope>
    <source>
        <strain evidence="2 3">SC-9</strain>
    </source>
</reference>
<dbReference type="GeneID" id="90073077"/>
<organism evidence="2 3">
    <name type="scientific">Saccharomycopsis crataegensis</name>
    <dbReference type="NCBI Taxonomy" id="43959"/>
    <lineage>
        <taxon>Eukaryota</taxon>
        <taxon>Fungi</taxon>
        <taxon>Dikarya</taxon>
        <taxon>Ascomycota</taxon>
        <taxon>Saccharomycotina</taxon>
        <taxon>Saccharomycetes</taxon>
        <taxon>Saccharomycopsidaceae</taxon>
        <taxon>Saccharomycopsis</taxon>
    </lineage>
</organism>
<feature type="region of interest" description="Disordered" evidence="1">
    <location>
        <begin position="1"/>
        <end position="25"/>
    </location>
</feature>
<feature type="compositionally biased region" description="Polar residues" evidence="1">
    <location>
        <begin position="1"/>
        <end position="10"/>
    </location>
</feature>
<proteinExistence type="predicted"/>
<evidence type="ECO:0000313" key="2">
    <source>
        <dbReference type="EMBL" id="GMM35098.1"/>
    </source>
</evidence>
<dbReference type="EMBL" id="BTFZ01000004">
    <property type="protein sequence ID" value="GMM35098.1"/>
    <property type="molecule type" value="Genomic_DNA"/>
</dbReference>
<dbReference type="Proteomes" id="UP001360560">
    <property type="component" value="Unassembled WGS sequence"/>
</dbReference>
<name>A0AAV5QLP8_9ASCO</name>
<evidence type="ECO:0000313" key="3">
    <source>
        <dbReference type="Proteomes" id="UP001360560"/>
    </source>
</evidence>
<sequence length="87" mass="9350">MSSSENSTSFYGMPRNSNSNLSVNSNTGNCASGADSSYLYSYYNSTTQGGSEVCDGHCSQNPHEVFLLPSVIDGSLLRKSKTIYAFD</sequence>